<feature type="domain" description="Bacterial EndoU nuclease" evidence="2">
    <location>
        <begin position="55"/>
        <end position="162"/>
    </location>
</feature>
<accession>A0A7X3HBD0</accession>
<dbReference type="GO" id="GO:0004519">
    <property type="term" value="F:endonuclease activity"/>
    <property type="evidence" value="ECO:0007669"/>
    <property type="project" value="InterPro"/>
</dbReference>
<comment type="caution">
    <text evidence="3">The sequence shown here is derived from an EMBL/GenBank/DDBJ whole genome shotgun (WGS) entry which is preliminary data.</text>
</comment>
<evidence type="ECO:0000313" key="4">
    <source>
        <dbReference type="Proteomes" id="UP000461288"/>
    </source>
</evidence>
<sequence>MDRFVNALPLGLLAACCSLPALAQIDCSAGAAGVNPVPVQIGAGLANSRLNPQISQRHIFCGEVNAAGVATGFHSRPNSHDPRLGVAPMAPFAAQITAGVQYIVQPGINHPGPYRYLGGGIQVANAAGVMVPKGGAGSSTFFPDSCNQMQVIASIRYAYTHPFKDVGPFVPPPPPGGPALPPGANYFTGPSAPSVGAVGYCTGEGGNPFTVGGYIRQVAGLWTLTTVYPIASF</sequence>
<name>A0A7X3HBD0_9GAMM</name>
<evidence type="ECO:0000256" key="1">
    <source>
        <dbReference type="SAM" id="SignalP"/>
    </source>
</evidence>
<dbReference type="Proteomes" id="UP000461288">
    <property type="component" value="Unassembled WGS sequence"/>
</dbReference>
<gene>
    <name evidence="3" type="ORF">GO594_21250</name>
</gene>
<dbReference type="PROSITE" id="PS51257">
    <property type="entry name" value="PROKAR_LIPOPROTEIN"/>
    <property type="match status" value="1"/>
</dbReference>
<dbReference type="EMBL" id="WTFN01000062">
    <property type="protein sequence ID" value="MWK58515.1"/>
    <property type="molecule type" value="Genomic_DNA"/>
</dbReference>
<dbReference type="InterPro" id="IPR029501">
    <property type="entry name" value="EndoU_bac"/>
</dbReference>
<dbReference type="Pfam" id="PF14436">
    <property type="entry name" value="EndoU_bacteria"/>
    <property type="match status" value="1"/>
</dbReference>
<protein>
    <recommendedName>
        <fullName evidence="2">Bacterial EndoU nuclease domain-containing protein</fullName>
    </recommendedName>
</protein>
<organism evidence="3 4">
    <name type="scientific">Metapseudomonas otitidis</name>
    <dbReference type="NCBI Taxonomy" id="319939"/>
    <lineage>
        <taxon>Bacteria</taxon>
        <taxon>Pseudomonadati</taxon>
        <taxon>Pseudomonadota</taxon>
        <taxon>Gammaproteobacteria</taxon>
        <taxon>Pseudomonadales</taxon>
        <taxon>Pseudomonadaceae</taxon>
        <taxon>Metapseudomonas</taxon>
    </lineage>
</organism>
<dbReference type="AlphaFoldDB" id="A0A7X3HBD0"/>
<evidence type="ECO:0000259" key="2">
    <source>
        <dbReference type="Pfam" id="PF14436"/>
    </source>
</evidence>
<evidence type="ECO:0000313" key="3">
    <source>
        <dbReference type="EMBL" id="MWK58515.1"/>
    </source>
</evidence>
<feature type="signal peptide" evidence="1">
    <location>
        <begin position="1"/>
        <end position="23"/>
    </location>
</feature>
<keyword evidence="1" id="KW-0732">Signal</keyword>
<feature type="chain" id="PRO_5031255387" description="Bacterial EndoU nuclease domain-containing protein" evidence="1">
    <location>
        <begin position="24"/>
        <end position="233"/>
    </location>
</feature>
<proteinExistence type="predicted"/>
<dbReference type="RefSeq" id="WP_160481954.1">
    <property type="nucleotide sequence ID" value="NZ_WTFN01000062.1"/>
</dbReference>
<reference evidence="3 4" key="1">
    <citation type="submission" date="2019-12" db="EMBL/GenBank/DDBJ databases">
        <title>Draft genome sequence of Pseudomonas otitidis recovered from a chicken carcass.</title>
        <authorList>
            <person name="Vieira T.R."/>
            <person name="Oliviera E.F.C."/>
            <person name="Silva N.M.V."/>
            <person name="Sambrano G.E."/>
            <person name="Cibulski S.P."/>
            <person name="Cardoso M.R.I."/>
        </authorList>
    </citation>
    <scope>NUCLEOTIDE SEQUENCE [LARGE SCALE GENOMIC DNA]</scope>
    <source>
        <strain evidence="3 4">25_K</strain>
    </source>
</reference>